<dbReference type="SMART" id="SM00418">
    <property type="entry name" value="HTH_ARSR"/>
    <property type="match status" value="1"/>
</dbReference>
<dbReference type="InterPro" id="IPR051011">
    <property type="entry name" value="Metal_resp_trans_reg"/>
</dbReference>
<protein>
    <submittedName>
        <fullName evidence="5">DNA-binding transcriptional ArsR family regulator</fullName>
    </submittedName>
</protein>
<dbReference type="PANTHER" id="PTHR43132:SF2">
    <property type="entry name" value="ARSENICAL RESISTANCE OPERON REPRESSOR ARSR-RELATED"/>
    <property type="match status" value="1"/>
</dbReference>
<dbReference type="Gene3D" id="1.10.10.10">
    <property type="entry name" value="Winged helix-like DNA-binding domain superfamily/Winged helix DNA-binding domain"/>
    <property type="match status" value="1"/>
</dbReference>
<evidence type="ECO:0000256" key="3">
    <source>
        <dbReference type="ARBA" id="ARBA00023163"/>
    </source>
</evidence>
<dbReference type="InterPro" id="IPR011991">
    <property type="entry name" value="ArsR-like_HTH"/>
</dbReference>
<dbReference type="AlphaFoldDB" id="A0A316A6M7"/>
<name>A0A316A6M7_9ACTN</name>
<keyword evidence="2 5" id="KW-0238">DNA-binding</keyword>
<dbReference type="Proteomes" id="UP000245469">
    <property type="component" value="Unassembled WGS sequence"/>
</dbReference>
<evidence type="ECO:0000256" key="2">
    <source>
        <dbReference type="ARBA" id="ARBA00023125"/>
    </source>
</evidence>
<keyword evidence="3" id="KW-0804">Transcription</keyword>
<dbReference type="PROSITE" id="PS50987">
    <property type="entry name" value="HTH_ARSR_2"/>
    <property type="match status" value="1"/>
</dbReference>
<evidence type="ECO:0000259" key="4">
    <source>
        <dbReference type="PROSITE" id="PS50987"/>
    </source>
</evidence>
<dbReference type="EMBL" id="QGDQ01000014">
    <property type="protein sequence ID" value="PWJ53132.1"/>
    <property type="molecule type" value="Genomic_DNA"/>
</dbReference>
<dbReference type="InterPro" id="IPR000835">
    <property type="entry name" value="HTH_MarR-typ"/>
</dbReference>
<accession>A0A316A6M7</accession>
<feature type="domain" description="HTH arsR-type" evidence="4">
    <location>
        <begin position="37"/>
        <end position="132"/>
    </location>
</feature>
<dbReference type="CDD" id="cd00090">
    <property type="entry name" value="HTH_ARSR"/>
    <property type="match status" value="1"/>
</dbReference>
<dbReference type="SUPFAM" id="SSF46785">
    <property type="entry name" value="Winged helix' DNA-binding domain"/>
    <property type="match status" value="1"/>
</dbReference>
<reference evidence="5 6" key="1">
    <citation type="submission" date="2018-03" db="EMBL/GenBank/DDBJ databases">
        <title>Genomic Encyclopedia of Archaeal and Bacterial Type Strains, Phase II (KMG-II): from individual species to whole genera.</title>
        <authorList>
            <person name="Goeker M."/>
        </authorList>
    </citation>
    <scope>NUCLEOTIDE SEQUENCE [LARGE SCALE GENOMIC DNA]</scope>
    <source>
        <strain evidence="5 6">DSM 44889</strain>
    </source>
</reference>
<evidence type="ECO:0000313" key="5">
    <source>
        <dbReference type="EMBL" id="PWJ53132.1"/>
    </source>
</evidence>
<comment type="caution">
    <text evidence="5">The sequence shown here is derived from an EMBL/GenBank/DDBJ whole genome shotgun (WGS) entry which is preliminary data.</text>
</comment>
<dbReference type="PANTHER" id="PTHR43132">
    <property type="entry name" value="ARSENICAL RESISTANCE OPERON REPRESSOR ARSR-RELATED"/>
    <property type="match status" value="1"/>
</dbReference>
<dbReference type="Pfam" id="PF12802">
    <property type="entry name" value="MarR_2"/>
    <property type="match status" value="1"/>
</dbReference>
<dbReference type="NCBIfam" id="NF033788">
    <property type="entry name" value="HTH_metalloreg"/>
    <property type="match status" value="1"/>
</dbReference>
<keyword evidence="6" id="KW-1185">Reference proteome</keyword>
<proteinExistence type="predicted"/>
<keyword evidence="1" id="KW-0805">Transcription regulation</keyword>
<organism evidence="5 6">
    <name type="scientific">Quadrisphaera granulorum</name>
    <dbReference type="NCBI Taxonomy" id="317664"/>
    <lineage>
        <taxon>Bacteria</taxon>
        <taxon>Bacillati</taxon>
        <taxon>Actinomycetota</taxon>
        <taxon>Actinomycetes</taxon>
        <taxon>Kineosporiales</taxon>
        <taxon>Kineosporiaceae</taxon>
        <taxon>Quadrisphaera</taxon>
    </lineage>
</organism>
<evidence type="ECO:0000256" key="1">
    <source>
        <dbReference type="ARBA" id="ARBA00023015"/>
    </source>
</evidence>
<dbReference type="GO" id="GO:0003700">
    <property type="term" value="F:DNA-binding transcription factor activity"/>
    <property type="evidence" value="ECO:0007669"/>
    <property type="project" value="InterPro"/>
</dbReference>
<dbReference type="InterPro" id="IPR001845">
    <property type="entry name" value="HTH_ArsR_DNA-bd_dom"/>
</dbReference>
<dbReference type="GO" id="GO:0003677">
    <property type="term" value="F:DNA binding"/>
    <property type="evidence" value="ECO:0007669"/>
    <property type="project" value="UniProtKB-KW"/>
</dbReference>
<dbReference type="InterPro" id="IPR036390">
    <property type="entry name" value="WH_DNA-bd_sf"/>
</dbReference>
<sequence>MVTVVEQAVPPEAARVAPPGEAAALPLEQTAREAVASARTGMPRALARFAALSDPTRLELLVAIHAAPGAPVKVLAAATGLTPNTTTQALAALRACGLVERVRDGRLSRWHLADDTAHELLHQLGAGHSPLHPEH</sequence>
<dbReference type="PRINTS" id="PR00778">
    <property type="entry name" value="HTHARSR"/>
</dbReference>
<evidence type="ECO:0000313" key="6">
    <source>
        <dbReference type="Proteomes" id="UP000245469"/>
    </source>
</evidence>
<dbReference type="InterPro" id="IPR036388">
    <property type="entry name" value="WH-like_DNA-bd_sf"/>
</dbReference>
<gene>
    <name evidence="5" type="ORF">BXY45_11427</name>
</gene>